<accession>A0ABW5TEC6</accession>
<evidence type="ECO:0000313" key="2">
    <source>
        <dbReference type="EMBL" id="MFD2727194.1"/>
    </source>
</evidence>
<evidence type="ECO:0008006" key="4">
    <source>
        <dbReference type="Google" id="ProtNLM"/>
    </source>
</evidence>
<evidence type="ECO:0000256" key="1">
    <source>
        <dbReference type="SAM" id="Phobius"/>
    </source>
</evidence>
<gene>
    <name evidence="2" type="ORF">ACFSR8_13310</name>
</gene>
<dbReference type="Proteomes" id="UP001597476">
    <property type="component" value="Unassembled WGS sequence"/>
</dbReference>
<keyword evidence="3" id="KW-1185">Reference proteome</keyword>
<keyword evidence="1" id="KW-0472">Membrane</keyword>
<evidence type="ECO:0000313" key="3">
    <source>
        <dbReference type="Proteomes" id="UP001597476"/>
    </source>
</evidence>
<proteinExistence type="predicted"/>
<dbReference type="EMBL" id="JBHULY010000034">
    <property type="protein sequence ID" value="MFD2727194.1"/>
    <property type="molecule type" value="Genomic_DNA"/>
</dbReference>
<sequence length="110" mass="11356">METMPYSFVSEMAKLGVISYSEQDTIWQIAKKCAKKHGMAVGAAGALMGMKAGSVTIPLGPIGGAITMSGAVAGFLAGLAGGTLACTVVMESQRKEIHKLIEATRGKPIK</sequence>
<feature type="transmembrane region" description="Helical" evidence="1">
    <location>
        <begin position="38"/>
        <end position="59"/>
    </location>
</feature>
<feature type="transmembrane region" description="Helical" evidence="1">
    <location>
        <begin position="65"/>
        <end position="90"/>
    </location>
</feature>
<dbReference type="RefSeq" id="WP_380292819.1">
    <property type="nucleotide sequence ID" value="NZ_JBHULY010000034.1"/>
</dbReference>
<name>A0ABW5TEC6_9FLAO</name>
<keyword evidence="1" id="KW-0812">Transmembrane</keyword>
<keyword evidence="1" id="KW-1133">Transmembrane helix</keyword>
<organism evidence="2 3">
    <name type="scientific">Hyunsoonleella rubra</name>
    <dbReference type="NCBI Taxonomy" id="1737062"/>
    <lineage>
        <taxon>Bacteria</taxon>
        <taxon>Pseudomonadati</taxon>
        <taxon>Bacteroidota</taxon>
        <taxon>Flavobacteriia</taxon>
        <taxon>Flavobacteriales</taxon>
        <taxon>Flavobacteriaceae</taxon>
    </lineage>
</organism>
<protein>
    <recommendedName>
        <fullName evidence="4">DUF5862 domain-containing protein</fullName>
    </recommendedName>
</protein>
<comment type="caution">
    <text evidence="2">The sequence shown here is derived from an EMBL/GenBank/DDBJ whole genome shotgun (WGS) entry which is preliminary data.</text>
</comment>
<reference evidence="3" key="1">
    <citation type="journal article" date="2019" name="Int. J. Syst. Evol. Microbiol.">
        <title>The Global Catalogue of Microorganisms (GCM) 10K type strain sequencing project: providing services to taxonomists for standard genome sequencing and annotation.</title>
        <authorList>
            <consortium name="The Broad Institute Genomics Platform"/>
            <consortium name="The Broad Institute Genome Sequencing Center for Infectious Disease"/>
            <person name="Wu L."/>
            <person name="Ma J."/>
        </authorList>
    </citation>
    <scope>NUCLEOTIDE SEQUENCE [LARGE SCALE GENOMIC DNA]</scope>
    <source>
        <strain evidence="3">KCTC 42398</strain>
    </source>
</reference>